<reference evidence="3" key="1">
    <citation type="submission" date="2003-08" db="EMBL/GenBank/DDBJ databases">
        <authorList>
            <person name="Birren B."/>
            <person name="Nusbaum C."/>
            <person name="Abebe A."/>
            <person name="Abouelleil A."/>
            <person name="Adekoya E."/>
            <person name="Ait-zahra M."/>
            <person name="Allen N."/>
            <person name="Allen T."/>
            <person name="An P."/>
            <person name="Anderson M."/>
            <person name="Anderson S."/>
            <person name="Arachchi H."/>
            <person name="Armbruster J."/>
            <person name="Bachantsang P."/>
            <person name="Baldwin J."/>
            <person name="Barry A."/>
            <person name="Bayul T."/>
            <person name="Blitshsteyn B."/>
            <person name="Bloom T."/>
            <person name="Blye J."/>
            <person name="Boguslavskiy L."/>
            <person name="Borowsky M."/>
            <person name="Boukhgalter B."/>
            <person name="Brunache A."/>
            <person name="Butler J."/>
            <person name="Calixte N."/>
            <person name="Calvo S."/>
            <person name="Camarata J."/>
            <person name="Campo K."/>
            <person name="Chang J."/>
            <person name="Cheshatsang Y."/>
            <person name="Citroen M."/>
            <person name="Collymore A."/>
            <person name="Considine T."/>
            <person name="Cook A."/>
            <person name="Cooke P."/>
            <person name="Corum B."/>
            <person name="Cuomo C."/>
            <person name="David R."/>
            <person name="Dawoe T."/>
            <person name="Degray S."/>
            <person name="Dodge S."/>
            <person name="Dooley K."/>
            <person name="Dorje P."/>
            <person name="Dorjee K."/>
            <person name="Dorris L."/>
            <person name="Duffey N."/>
            <person name="Dupes A."/>
            <person name="Elkins T."/>
            <person name="Engels R."/>
            <person name="Erickson J."/>
            <person name="Farina A."/>
            <person name="Faro S."/>
            <person name="Ferreira P."/>
            <person name="Fischer H."/>
            <person name="Fitzgerald M."/>
            <person name="Foley K."/>
            <person name="Gage D."/>
            <person name="Galagan J."/>
            <person name="Gearin G."/>
            <person name="Gnerre S."/>
            <person name="Gnirke A."/>
            <person name="Goyette A."/>
            <person name="Graham J."/>
            <person name="Grandbois E."/>
            <person name="Gyaltsen K."/>
            <person name="Hafez N."/>
            <person name="Hagopian D."/>
            <person name="Hagos B."/>
            <person name="Hall J."/>
            <person name="Hatcher B."/>
            <person name="Heller A."/>
            <person name="Higgins H."/>
            <person name="Honan T."/>
            <person name="Horn A."/>
            <person name="Houde N."/>
            <person name="Hughes L."/>
            <person name="Hulme W."/>
            <person name="Husby E."/>
            <person name="Iliev I."/>
            <person name="Jaffe D."/>
            <person name="Jones C."/>
            <person name="Kamal M."/>
            <person name="Kamat A."/>
            <person name="Kamvysselis M."/>
            <person name="Karlsson E."/>
            <person name="Kells C."/>
            <person name="Kieu A."/>
            <person name="Kisner P."/>
            <person name="Kodira C."/>
            <person name="Kulbokas E."/>
            <person name="Labutti K."/>
            <person name="Lama D."/>
            <person name="Landers T."/>
            <person name="Leger J."/>
            <person name="Levine S."/>
            <person name="Lewis D."/>
            <person name="Lewis T."/>
            <person name="Lindblad-toh K."/>
            <person name="Liu X."/>
            <person name="Lokyitsang T."/>
            <person name="Lokyitsang Y."/>
            <person name="Lucien O."/>
            <person name="Lui A."/>
            <person name="Ma L.J."/>
            <person name="Mabbitt R."/>
            <person name="Macdonald J."/>
            <person name="Maclean C."/>
            <person name="Major J."/>
            <person name="Manning J."/>
            <person name="Marabella R."/>
            <person name="Maru K."/>
            <person name="Matthews C."/>
            <person name="Mauceli E."/>
            <person name="Mccarthy M."/>
            <person name="Mcdonough S."/>
            <person name="Mcghee T."/>
            <person name="Meldrim J."/>
            <person name="Meneus L."/>
            <person name="Mesirov J."/>
            <person name="Mihalev A."/>
            <person name="Mihova T."/>
            <person name="Mikkelsen T."/>
            <person name="Mlenga V."/>
            <person name="Moru K."/>
            <person name="Mozes J."/>
            <person name="Mulrain L."/>
            <person name="Munson G."/>
            <person name="Naylor J."/>
            <person name="Newes C."/>
            <person name="Nguyen C."/>
            <person name="Nguyen N."/>
            <person name="Nguyen T."/>
            <person name="Nicol R."/>
            <person name="Nielsen C."/>
            <person name="Nizzari M."/>
            <person name="Norbu C."/>
            <person name="Norbu N."/>
            <person name="O'donnell P."/>
            <person name="Okoawo O."/>
            <person name="O'leary S."/>
            <person name="Omotosho B."/>
            <person name="O'neill K."/>
            <person name="Osman S."/>
            <person name="Parker S."/>
            <person name="Perrin D."/>
            <person name="Phunkhang P."/>
            <person name="Piqani B."/>
            <person name="Purcell S."/>
            <person name="Rachupka T."/>
            <person name="Ramasamy U."/>
            <person name="Rameau R."/>
            <person name="Ray V."/>
            <person name="Raymond C."/>
            <person name="Retta R."/>
            <person name="Richardson S."/>
            <person name="Rise C."/>
            <person name="Rodriguez J."/>
            <person name="Rogers J."/>
            <person name="Rogov P."/>
            <person name="Rutman M."/>
            <person name="Schupbach R."/>
            <person name="Seaman C."/>
            <person name="Settipalli S."/>
            <person name="Sharpe T."/>
            <person name="Sheridan J."/>
            <person name="Sherpa N."/>
            <person name="Shi J."/>
            <person name="Smirnov S."/>
            <person name="Smith C."/>
            <person name="Sougnez C."/>
            <person name="Spencer B."/>
            <person name="Stalker J."/>
            <person name="Stange-thomann N."/>
            <person name="Stavropoulos S."/>
            <person name="Stetson K."/>
            <person name="Stone C."/>
            <person name="Stone S."/>
            <person name="Stubbs M."/>
            <person name="Talamas J."/>
            <person name="Tchuinga P."/>
            <person name="Tenzing P."/>
            <person name="Tesfaye S."/>
            <person name="Theodore J."/>
            <person name="Thoulutsang Y."/>
            <person name="Topham K."/>
            <person name="Towey S."/>
            <person name="Tsamla T."/>
            <person name="Tsomo N."/>
            <person name="Vallee D."/>
            <person name="Vassiliev H."/>
            <person name="Venkataraman V."/>
            <person name="Vinson J."/>
            <person name="Vo A."/>
            <person name="Wade C."/>
            <person name="Wang S."/>
            <person name="Wangchuk T."/>
            <person name="Wangdi T."/>
            <person name="Whittaker C."/>
            <person name="Wilkinson J."/>
            <person name="Wu Y."/>
            <person name="Wyman D."/>
            <person name="Yadav S."/>
            <person name="Yang S."/>
            <person name="Yang X."/>
            <person name="Yeager S."/>
            <person name="Yee E."/>
            <person name="Young G."/>
            <person name="Zainoun J."/>
            <person name="Zembeck L."/>
            <person name="Zimmer A."/>
            <person name="Zody M."/>
            <person name="Lander E."/>
        </authorList>
    </citation>
    <scope>NUCLEOTIDE SEQUENCE [LARGE SCALE GENOMIC DNA]</scope>
</reference>
<evidence type="ECO:0000313" key="3">
    <source>
        <dbReference type="Proteomes" id="UP000007875"/>
    </source>
</evidence>
<dbReference type="InterPro" id="IPR012341">
    <property type="entry name" value="6hp_glycosidase-like_sf"/>
</dbReference>
<dbReference type="AlphaFoldDB" id="H2ZEB3"/>
<dbReference type="GO" id="GO:0004553">
    <property type="term" value="F:hydrolase activity, hydrolyzing O-glycosyl compounds"/>
    <property type="evidence" value="ECO:0007669"/>
    <property type="project" value="TreeGrafter"/>
</dbReference>
<name>H2ZEB3_CIOSA</name>
<protein>
    <recommendedName>
        <fullName evidence="4">Glycoside hydrolase family 65 central catalytic domain-containing protein</fullName>
    </recommendedName>
</protein>
<dbReference type="PANTHER" id="PTHR11051">
    <property type="entry name" value="GLYCOSYL HYDROLASE-RELATED"/>
    <property type="match status" value="1"/>
</dbReference>
<comment type="similarity">
    <text evidence="1">Belongs to the glycosyl hydrolase 65 family.</text>
</comment>
<dbReference type="GeneTree" id="ENSGT00390000006297"/>
<accession>H2ZEB3</accession>
<dbReference type="GO" id="GO:0005975">
    <property type="term" value="P:carbohydrate metabolic process"/>
    <property type="evidence" value="ECO:0007669"/>
    <property type="project" value="InterPro"/>
</dbReference>
<dbReference type="InterPro" id="IPR008928">
    <property type="entry name" value="6-hairpin_glycosidase_sf"/>
</dbReference>
<organism evidence="2 3">
    <name type="scientific">Ciona savignyi</name>
    <name type="common">Pacific transparent sea squirt</name>
    <dbReference type="NCBI Taxonomy" id="51511"/>
    <lineage>
        <taxon>Eukaryota</taxon>
        <taxon>Metazoa</taxon>
        <taxon>Chordata</taxon>
        <taxon>Tunicata</taxon>
        <taxon>Ascidiacea</taxon>
        <taxon>Phlebobranchia</taxon>
        <taxon>Cionidae</taxon>
        <taxon>Ciona</taxon>
    </lineage>
</organism>
<dbReference type="Proteomes" id="UP000007875">
    <property type="component" value="Unassembled WGS sequence"/>
</dbReference>
<reference evidence="2" key="2">
    <citation type="submission" date="2025-08" db="UniProtKB">
        <authorList>
            <consortium name="Ensembl"/>
        </authorList>
    </citation>
    <scope>IDENTIFICATION</scope>
</reference>
<keyword evidence="3" id="KW-1185">Reference proteome</keyword>
<proteinExistence type="inferred from homology"/>
<dbReference type="Ensembl" id="ENSCSAVT00000016108.1">
    <property type="protein sequence ID" value="ENSCSAVP00000015929.1"/>
    <property type="gene ID" value="ENSCSAVG00000009375.1"/>
</dbReference>
<dbReference type="Gene3D" id="1.50.10.10">
    <property type="match status" value="2"/>
</dbReference>
<evidence type="ECO:0000313" key="2">
    <source>
        <dbReference type="Ensembl" id="ENSCSAVP00000015929.1"/>
    </source>
</evidence>
<evidence type="ECO:0000256" key="1">
    <source>
        <dbReference type="ARBA" id="ARBA00006768"/>
    </source>
</evidence>
<evidence type="ECO:0008006" key="4">
    <source>
        <dbReference type="Google" id="ProtNLM"/>
    </source>
</evidence>
<dbReference type="SUPFAM" id="SSF48208">
    <property type="entry name" value="Six-hairpin glycosidases"/>
    <property type="match status" value="2"/>
</dbReference>
<sequence>NKNDLYVLKSSVLPNNPRFYPTVANGVVGLVLFGDTMHMAGLYNGRKGESHRARIQSYLQYITTPHSTLWPRRKFIQHMDVGLFQIKLSGIKMFISQKIYAHKLLTNLLVSEITVTCKQPGLCRVKLNDLSGPASDDLNLDYAEILSYNSSFCNLSEETSSPLLNLHVYYSNFPDEISIINRSTSRITRTYVFLLSVGTTRLIAQDFYKRGMEAVSIDSLFRMHSTEWLHTWDSTGLRVITNLQTTQYILSSFYYLLSNFPTIRAQVHPPKFYGVSPGGLTNGGRGEDYWGHVFWDQDFWMAPALLPLYPAAAQNLMFAADVAQKLGFDKELAKQWRDIAQTMFIPFDSHLQYHPEFDEFVPLNGSVKQADTIMLGFPLAIDIPETVRRNDLSTYAYCTSAHGPAMTW</sequence>
<dbReference type="PANTHER" id="PTHR11051:SF8">
    <property type="entry name" value="PROTEIN-GLUCOSYLGALACTOSYLHYDROXYLYSINE GLUCOSIDASE"/>
    <property type="match status" value="1"/>
</dbReference>
<reference evidence="2" key="3">
    <citation type="submission" date="2025-09" db="UniProtKB">
        <authorList>
            <consortium name="Ensembl"/>
        </authorList>
    </citation>
    <scope>IDENTIFICATION</scope>
</reference>